<name>A0A9W9XP45_9EURO</name>
<gene>
    <name evidence="3" type="ORF">N7463_008564</name>
</gene>
<keyword evidence="4" id="KW-1185">Reference proteome</keyword>
<protein>
    <submittedName>
        <fullName evidence="3">Uncharacterized protein</fullName>
    </submittedName>
</protein>
<feature type="transmembrane region" description="Helical" evidence="2">
    <location>
        <begin position="258"/>
        <end position="283"/>
    </location>
</feature>
<dbReference type="Proteomes" id="UP001149954">
    <property type="component" value="Unassembled WGS sequence"/>
</dbReference>
<dbReference type="AlphaFoldDB" id="A0A9W9XP45"/>
<keyword evidence="2" id="KW-0472">Membrane</keyword>
<accession>A0A9W9XP45</accession>
<evidence type="ECO:0000256" key="2">
    <source>
        <dbReference type="SAM" id="Phobius"/>
    </source>
</evidence>
<comment type="caution">
    <text evidence="3">The sequence shown here is derived from an EMBL/GenBank/DDBJ whole genome shotgun (WGS) entry which is preliminary data.</text>
</comment>
<keyword evidence="2" id="KW-1133">Transmembrane helix</keyword>
<sequence>MHPSFFDKRIRPSSRLPSKNRPPPSKSCLAASCSDRGSSPSGEPHVRKTVHFPDDNLFLQRIKTIPPRERQRKAILKRGQITEIKWFLMYTLHSSGSNQRFLRKLVGRHSHVRYATRPRWVSIIALPEPASAGSLPGSAFNMSSMLHALPVPDPTFNMTSLMDALPDPNTAFGMRALRSTLSESAPEPHGFASDMSSLIRALPGPDASSDVSSLAHVPKSMVASHSRKSHKIRPVRVLETHVEVGPFSVTCLFNLCGFSVVVMCFFPWITPITFVALVLLFIYGTSFF</sequence>
<reference evidence="3" key="2">
    <citation type="journal article" date="2023" name="IMA Fungus">
        <title>Comparative genomic study of the Penicillium genus elucidates a diverse pangenome and 15 lateral gene transfer events.</title>
        <authorList>
            <person name="Petersen C."/>
            <person name="Sorensen T."/>
            <person name="Nielsen M.R."/>
            <person name="Sondergaard T.E."/>
            <person name="Sorensen J.L."/>
            <person name="Fitzpatrick D.A."/>
            <person name="Frisvad J.C."/>
            <person name="Nielsen K.L."/>
        </authorList>
    </citation>
    <scope>NUCLEOTIDE SEQUENCE</scope>
    <source>
        <strain evidence="3">IBT 29495</strain>
    </source>
</reference>
<dbReference type="EMBL" id="JAPWDS010000005">
    <property type="protein sequence ID" value="KAJ5496577.1"/>
    <property type="molecule type" value="Genomic_DNA"/>
</dbReference>
<feature type="compositionally biased region" description="Basic and acidic residues" evidence="1">
    <location>
        <begin position="1"/>
        <end position="10"/>
    </location>
</feature>
<evidence type="ECO:0000313" key="4">
    <source>
        <dbReference type="Proteomes" id="UP001149954"/>
    </source>
</evidence>
<keyword evidence="2" id="KW-0812">Transmembrane</keyword>
<organism evidence="3 4">
    <name type="scientific">Penicillium fimorum</name>
    <dbReference type="NCBI Taxonomy" id="1882269"/>
    <lineage>
        <taxon>Eukaryota</taxon>
        <taxon>Fungi</taxon>
        <taxon>Dikarya</taxon>
        <taxon>Ascomycota</taxon>
        <taxon>Pezizomycotina</taxon>
        <taxon>Eurotiomycetes</taxon>
        <taxon>Eurotiomycetidae</taxon>
        <taxon>Eurotiales</taxon>
        <taxon>Aspergillaceae</taxon>
        <taxon>Penicillium</taxon>
    </lineage>
</organism>
<feature type="region of interest" description="Disordered" evidence="1">
    <location>
        <begin position="1"/>
        <end position="49"/>
    </location>
</feature>
<proteinExistence type="predicted"/>
<reference evidence="3" key="1">
    <citation type="submission" date="2022-12" db="EMBL/GenBank/DDBJ databases">
        <authorList>
            <person name="Petersen C."/>
        </authorList>
    </citation>
    <scope>NUCLEOTIDE SEQUENCE</scope>
    <source>
        <strain evidence="3">IBT 29495</strain>
    </source>
</reference>
<evidence type="ECO:0000313" key="3">
    <source>
        <dbReference type="EMBL" id="KAJ5496577.1"/>
    </source>
</evidence>
<evidence type="ECO:0000256" key="1">
    <source>
        <dbReference type="SAM" id="MobiDB-lite"/>
    </source>
</evidence>
<dbReference type="OrthoDB" id="4368134at2759"/>